<name>A0A8C5B320_GADMO</name>
<dbReference type="GO" id="GO:0016020">
    <property type="term" value="C:membrane"/>
    <property type="evidence" value="ECO:0007669"/>
    <property type="project" value="UniProtKB-SubCell"/>
</dbReference>
<dbReference type="OMA" id="ECFRCAC"/>
<feature type="transmembrane region" description="Helical" evidence="6">
    <location>
        <begin position="155"/>
        <end position="179"/>
    </location>
</feature>
<dbReference type="Pfam" id="PF00002">
    <property type="entry name" value="7tm_2"/>
    <property type="match status" value="1"/>
</dbReference>
<feature type="region of interest" description="Disordered" evidence="5">
    <location>
        <begin position="827"/>
        <end position="861"/>
    </location>
</feature>
<reference evidence="8" key="2">
    <citation type="submission" date="2025-09" db="UniProtKB">
        <authorList>
            <consortium name="Ensembl"/>
        </authorList>
    </citation>
    <scope>IDENTIFICATION</scope>
</reference>
<dbReference type="Gene3D" id="1.20.1070.10">
    <property type="entry name" value="Rhodopsin 7-helix transmembrane proteins"/>
    <property type="match status" value="1"/>
</dbReference>
<protein>
    <submittedName>
        <fullName evidence="8">G protein-coupled receptor 155</fullName>
    </submittedName>
</protein>
<feature type="transmembrane region" description="Helical" evidence="6">
    <location>
        <begin position="336"/>
        <end position="356"/>
    </location>
</feature>
<dbReference type="Pfam" id="PF03547">
    <property type="entry name" value="Mem_trans"/>
    <property type="match status" value="1"/>
</dbReference>
<feature type="transmembrane region" description="Helical" evidence="6">
    <location>
        <begin position="125"/>
        <end position="143"/>
    </location>
</feature>
<dbReference type="PANTHER" id="PTHR22829">
    <property type="entry name" value="DEP DOMAIN PROTEIN"/>
    <property type="match status" value="1"/>
</dbReference>
<dbReference type="SUPFAM" id="SSF46785">
    <property type="entry name" value="Winged helix' DNA-binding domain"/>
    <property type="match status" value="1"/>
</dbReference>
<evidence type="ECO:0000256" key="5">
    <source>
        <dbReference type="SAM" id="MobiDB-lite"/>
    </source>
</evidence>
<dbReference type="PANTHER" id="PTHR22829:SF5">
    <property type="entry name" value="INTEGRAL MEMBRANE PROTEIN GPR155"/>
    <property type="match status" value="1"/>
</dbReference>
<dbReference type="InterPro" id="IPR004776">
    <property type="entry name" value="Mem_transp_PIN-like"/>
</dbReference>
<feature type="transmembrane region" description="Helical" evidence="6">
    <location>
        <begin position="31"/>
        <end position="49"/>
    </location>
</feature>
<reference evidence="8" key="1">
    <citation type="submission" date="2025-08" db="UniProtKB">
        <authorList>
            <consortium name="Ensembl"/>
        </authorList>
    </citation>
    <scope>IDENTIFICATION</scope>
</reference>
<dbReference type="InterPro" id="IPR000591">
    <property type="entry name" value="DEP_dom"/>
</dbReference>
<keyword evidence="3 6" id="KW-1133">Transmembrane helix</keyword>
<feature type="transmembrane region" description="Helical" evidence="6">
    <location>
        <begin position="263"/>
        <end position="283"/>
    </location>
</feature>
<organism evidence="8 9">
    <name type="scientific">Gadus morhua</name>
    <name type="common">Atlantic cod</name>
    <dbReference type="NCBI Taxonomy" id="8049"/>
    <lineage>
        <taxon>Eukaryota</taxon>
        <taxon>Metazoa</taxon>
        <taxon>Chordata</taxon>
        <taxon>Craniata</taxon>
        <taxon>Vertebrata</taxon>
        <taxon>Euteleostomi</taxon>
        <taxon>Actinopterygii</taxon>
        <taxon>Neopterygii</taxon>
        <taxon>Teleostei</taxon>
        <taxon>Neoteleostei</taxon>
        <taxon>Acanthomorphata</taxon>
        <taxon>Zeiogadaria</taxon>
        <taxon>Gadariae</taxon>
        <taxon>Gadiformes</taxon>
        <taxon>Gadoidei</taxon>
        <taxon>Gadidae</taxon>
        <taxon>Gadus</taxon>
    </lineage>
</organism>
<keyword evidence="2 6" id="KW-0812">Transmembrane</keyword>
<dbReference type="InterPro" id="IPR051832">
    <property type="entry name" value="mTOR-Rac_regulators"/>
</dbReference>
<dbReference type="GeneTree" id="ENSGT00390000004153"/>
<gene>
    <name evidence="8" type="primary">GPR155</name>
</gene>
<feature type="transmembrane region" description="Helical" evidence="6">
    <location>
        <begin position="303"/>
        <end position="324"/>
    </location>
</feature>
<feature type="transmembrane region" description="Helical" evidence="6">
    <location>
        <begin position="437"/>
        <end position="462"/>
    </location>
</feature>
<dbReference type="GO" id="GO:0035556">
    <property type="term" value="P:intracellular signal transduction"/>
    <property type="evidence" value="ECO:0007669"/>
    <property type="project" value="InterPro"/>
</dbReference>
<dbReference type="InterPro" id="IPR000832">
    <property type="entry name" value="GPCR_2_secretin-like"/>
</dbReference>
<comment type="subcellular location">
    <subcellularLocation>
        <location evidence="1">Membrane</location>
        <topology evidence="1">Multi-pass membrane protein</topology>
    </subcellularLocation>
</comment>
<dbReference type="GO" id="GO:0004930">
    <property type="term" value="F:G protein-coupled receptor activity"/>
    <property type="evidence" value="ECO:0007669"/>
    <property type="project" value="InterPro"/>
</dbReference>
<feature type="transmembrane region" description="Helical" evidence="6">
    <location>
        <begin position="649"/>
        <end position="669"/>
    </location>
</feature>
<feature type="domain" description="DEP" evidence="7">
    <location>
        <begin position="765"/>
        <end position="824"/>
    </location>
</feature>
<evidence type="ECO:0000256" key="3">
    <source>
        <dbReference type="ARBA" id="ARBA00022989"/>
    </source>
</evidence>
<dbReference type="PROSITE" id="PS50186">
    <property type="entry name" value="DEP"/>
    <property type="match status" value="1"/>
</dbReference>
<feature type="transmembrane region" description="Helical" evidence="6">
    <location>
        <begin position="199"/>
        <end position="222"/>
    </location>
</feature>
<feature type="transmembrane region" description="Helical" evidence="6">
    <location>
        <begin position="228"/>
        <end position="251"/>
    </location>
</feature>
<evidence type="ECO:0000313" key="9">
    <source>
        <dbReference type="Proteomes" id="UP000694546"/>
    </source>
</evidence>
<feature type="transmembrane region" description="Helical" evidence="6">
    <location>
        <begin position="91"/>
        <end position="113"/>
    </location>
</feature>
<dbReference type="AlphaFoldDB" id="A0A8C5B320"/>
<accession>A0A8C5B320</accession>
<dbReference type="InterPro" id="IPR036388">
    <property type="entry name" value="WH-like_DNA-bd_sf"/>
</dbReference>
<dbReference type="SMART" id="SM00049">
    <property type="entry name" value="DEP"/>
    <property type="match status" value="1"/>
</dbReference>
<evidence type="ECO:0000256" key="4">
    <source>
        <dbReference type="ARBA" id="ARBA00023136"/>
    </source>
</evidence>
<feature type="transmembrane region" description="Helical" evidence="6">
    <location>
        <begin position="406"/>
        <end position="425"/>
    </location>
</feature>
<keyword evidence="9" id="KW-1185">Reference proteome</keyword>
<dbReference type="GO" id="GO:0030514">
    <property type="term" value="P:negative regulation of BMP signaling pathway"/>
    <property type="evidence" value="ECO:0007669"/>
    <property type="project" value="TreeGrafter"/>
</dbReference>
<feature type="region of interest" description="Disordered" evidence="5">
    <location>
        <begin position="549"/>
        <end position="572"/>
    </location>
</feature>
<feature type="transmembrane region" description="Helical" evidence="6">
    <location>
        <begin position="681"/>
        <end position="702"/>
    </location>
</feature>
<feature type="transmembrane region" description="Helical" evidence="6">
    <location>
        <begin position="376"/>
        <end position="394"/>
    </location>
</feature>
<evidence type="ECO:0000256" key="1">
    <source>
        <dbReference type="ARBA" id="ARBA00004141"/>
    </source>
</evidence>
<dbReference type="InterPro" id="IPR037368">
    <property type="entry name" value="GPR155_DEP"/>
</dbReference>
<dbReference type="Gene3D" id="1.10.10.10">
    <property type="entry name" value="Winged helix-like DNA-binding domain superfamily/Winged helix DNA-binding domain"/>
    <property type="match status" value="1"/>
</dbReference>
<evidence type="ECO:0000256" key="2">
    <source>
        <dbReference type="ARBA" id="ARBA00022692"/>
    </source>
</evidence>
<keyword evidence="4 6" id="KW-0472">Membrane</keyword>
<feature type="transmembrane region" description="Helical" evidence="6">
    <location>
        <begin position="474"/>
        <end position="492"/>
    </location>
</feature>
<evidence type="ECO:0000313" key="8">
    <source>
        <dbReference type="Ensembl" id="ENSGMOP00000040502.1"/>
    </source>
</evidence>
<proteinExistence type="predicted"/>
<dbReference type="CDD" id="cd04443">
    <property type="entry name" value="DEP_GPR155"/>
    <property type="match status" value="1"/>
</dbReference>
<sequence>METTEMSGNSSSGGEDMDPHAAHAMMSINKLFPALLECFGIILCGYIAGRANIITSTQAKGLGNFVSKFALPALLFKNMVELDFGDVIWPFLWSVLIAKVSVFCIVCVLTLFVASPASRFSKAGLYSIFATQSNDFALGYPIVNALYRDTHPEYLQYIYLVAPVSLVLLNPIGFAFCEVQKWKNQGDRQQSKLSIVGQVAFQVLKNPVVFMVFIGIIAHFLLQQRVPAFMVDFVDGLANSFGGAALFYLGLSMVGQLTKLTKSTVVALILLVTAKLLVMPLICKDMVDLLDNTNTSAANHSSLSNYAFIYGVFPSAPSVAIYAAHYNMELEVVTSGMVLSTFLSAPIMYVSAWLLTIPGMDPKLLMESLRNVSFDISIVSLVALVWTIAVMFLSKKYKRLPHMLTVNLLLAQLLTSIGMILWNFAGSSDNFTGKVFTFMLLFTSLNSTYVWPGLIVLCLVLMKRSDELKVYPGLLVIIGWGVPALVTAVLLISGEKGDYTIDPAFFYGRPQLICSAVVLALSLVLVGGALVGLSRVSWEPNYQVLGSDRAAEETASGREPPPPPPQGGSSAPVVEAISINTTECHMCECAPVEPMPDMIISTNINDASTTNPGQCGNSCEVQDCLLVEEEEEQQLLNLVTDRQVARHSLLSLLLTVSLLANLSSCLWLLFNHVPGRLYLELQFFCAVVNYGQGFISFGLFGLDKHLIILPFKKRWHDLWNRRKREVRVPSELPVDVQMTCLQFVKYHKDQCSQDIVKKKRCGERTATHTFLGSDLVAWLQQTGLAQDRGEATLYGARLQQGGVLQHLRQEHDFQDSNFYYRFTDSANSPMRDRRQRRQHLSQETPPSQPASSSPDPSCFNDGGRDFVLEEQRVFPIGLALEARFLLHGVVLAVPRRADVTQSLWSLSHQNGTRALARAS</sequence>
<dbReference type="Ensembl" id="ENSGMOT00000047270.1">
    <property type="protein sequence ID" value="ENSGMOP00000040502.1"/>
    <property type="gene ID" value="ENSGMOG00000004473.2"/>
</dbReference>
<evidence type="ECO:0000259" key="7">
    <source>
        <dbReference type="PROSITE" id="PS50186"/>
    </source>
</evidence>
<dbReference type="GO" id="GO:0055085">
    <property type="term" value="P:transmembrane transport"/>
    <property type="evidence" value="ECO:0007669"/>
    <property type="project" value="InterPro"/>
</dbReference>
<dbReference type="InterPro" id="IPR036390">
    <property type="entry name" value="WH_DNA-bd_sf"/>
</dbReference>
<dbReference type="Pfam" id="PF00610">
    <property type="entry name" value="DEP"/>
    <property type="match status" value="1"/>
</dbReference>
<dbReference type="Proteomes" id="UP000694546">
    <property type="component" value="Chromosome 20"/>
</dbReference>
<evidence type="ECO:0000256" key="6">
    <source>
        <dbReference type="SAM" id="Phobius"/>
    </source>
</evidence>
<feature type="transmembrane region" description="Helical" evidence="6">
    <location>
        <begin position="512"/>
        <end position="533"/>
    </location>
</feature>